<protein>
    <submittedName>
        <fullName evidence="1">GNAT family acetyltransferase</fullName>
    </submittedName>
</protein>
<organism evidence="1 2">
    <name type="scientific">Candidatus Blautia faecavium</name>
    <dbReference type="NCBI Taxonomy" id="2838487"/>
    <lineage>
        <taxon>Bacteria</taxon>
        <taxon>Bacillati</taxon>
        <taxon>Bacillota</taxon>
        <taxon>Clostridia</taxon>
        <taxon>Lachnospirales</taxon>
        <taxon>Lachnospiraceae</taxon>
        <taxon>Blautia</taxon>
    </lineage>
</organism>
<proteinExistence type="predicted"/>
<name>A0A9D2LS45_9FIRM</name>
<accession>A0A9D2LS45</accession>
<dbReference type="Gene3D" id="3.40.630.30">
    <property type="match status" value="1"/>
</dbReference>
<reference evidence="1" key="2">
    <citation type="submission" date="2021-04" db="EMBL/GenBank/DDBJ databases">
        <authorList>
            <person name="Gilroy R."/>
        </authorList>
    </citation>
    <scope>NUCLEOTIDE SEQUENCE</scope>
    <source>
        <strain evidence="1">ChiSjej1B19-5720</strain>
    </source>
</reference>
<sequence length="194" mass="22559">MMEYTVINILDLLETVGEDEIGSVLSDFSCPQNPEIENFLHNNAVEFAKKKMSITHLVFDDHAQLLAYFTLTHKPSYIKGNLLSKTSQKKLSMHARFEETAQAYSVSAYLIAQFGKNYGWKEGKTISGDELMDLAFDVLERVQHQIGGGIVFLECEEHETLLKFYQNEHNRFRIFGERYSKRDQVKYLKLLRFF</sequence>
<dbReference type="AlphaFoldDB" id="A0A9D2LS45"/>
<evidence type="ECO:0000313" key="2">
    <source>
        <dbReference type="Proteomes" id="UP000823842"/>
    </source>
</evidence>
<comment type="caution">
    <text evidence="1">The sequence shown here is derived from an EMBL/GenBank/DDBJ whole genome shotgun (WGS) entry which is preliminary data.</text>
</comment>
<dbReference type="EMBL" id="DWYZ01000092">
    <property type="protein sequence ID" value="HJB28074.1"/>
    <property type="molecule type" value="Genomic_DNA"/>
</dbReference>
<reference evidence="1" key="1">
    <citation type="journal article" date="2021" name="PeerJ">
        <title>Extensive microbial diversity within the chicken gut microbiome revealed by metagenomics and culture.</title>
        <authorList>
            <person name="Gilroy R."/>
            <person name="Ravi A."/>
            <person name="Getino M."/>
            <person name="Pursley I."/>
            <person name="Horton D.L."/>
            <person name="Alikhan N.F."/>
            <person name="Baker D."/>
            <person name="Gharbi K."/>
            <person name="Hall N."/>
            <person name="Watson M."/>
            <person name="Adriaenssens E.M."/>
            <person name="Foster-Nyarko E."/>
            <person name="Jarju S."/>
            <person name="Secka A."/>
            <person name="Antonio M."/>
            <person name="Oren A."/>
            <person name="Chaudhuri R.R."/>
            <person name="La Ragione R."/>
            <person name="Hildebrand F."/>
            <person name="Pallen M.J."/>
        </authorList>
    </citation>
    <scope>NUCLEOTIDE SEQUENCE</scope>
    <source>
        <strain evidence="1">ChiSjej1B19-5720</strain>
    </source>
</reference>
<dbReference type="Proteomes" id="UP000823842">
    <property type="component" value="Unassembled WGS sequence"/>
</dbReference>
<gene>
    <name evidence="1" type="ORF">IAA06_04685</name>
</gene>
<evidence type="ECO:0000313" key="1">
    <source>
        <dbReference type="EMBL" id="HJB28074.1"/>
    </source>
</evidence>